<dbReference type="EMBL" id="JANPWB010000012">
    <property type="protein sequence ID" value="KAJ1112513.1"/>
    <property type="molecule type" value="Genomic_DNA"/>
</dbReference>
<feature type="region of interest" description="Disordered" evidence="1">
    <location>
        <begin position="38"/>
        <end position="60"/>
    </location>
</feature>
<sequence length="92" mass="10238">MMKCAHFLPHRDLFTETGFANADKRGCRNRTAEKEVGPLECITPGPSEGPGPPRRAHGPRGRAQLEGRLAQLFWLFCIRQILGCVCFPCSLN</sequence>
<evidence type="ECO:0000313" key="3">
    <source>
        <dbReference type="Proteomes" id="UP001066276"/>
    </source>
</evidence>
<comment type="caution">
    <text evidence="2">The sequence shown here is derived from an EMBL/GenBank/DDBJ whole genome shotgun (WGS) entry which is preliminary data.</text>
</comment>
<reference evidence="2" key="1">
    <citation type="journal article" date="2022" name="bioRxiv">
        <title>Sequencing and chromosome-scale assembly of the giantPleurodeles waltlgenome.</title>
        <authorList>
            <person name="Brown T."/>
            <person name="Elewa A."/>
            <person name="Iarovenko S."/>
            <person name="Subramanian E."/>
            <person name="Araus A.J."/>
            <person name="Petzold A."/>
            <person name="Susuki M."/>
            <person name="Suzuki K.-i.T."/>
            <person name="Hayashi T."/>
            <person name="Toyoda A."/>
            <person name="Oliveira C."/>
            <person name="Osipova E."/>
            <person name="Leigh N.D."/>
            <person name="Simon A."/>
            <person name="Yun M.H."/>
        </authorList>
    </citation>
    <scope>NUCLEOTIDE SEQUENCE</scope>
    <source>
        <strain evidence="2">20211129_DDA</strain>
        <tissue evidence="2">Liver</tissue>
    </source>
</reference>
<dbReference type="AlphaFoldDB" id="A0AAV7NH22"/>
<dbReference type="Proteomes" id="UP001066276">
    <property type="component" value="Chromosome 8"/>
</dbReference>
<keyword evidence="3" id="KW-1185">Reference proteome</keyword>
<organism evidence="2 3">
    <name type="scientific">Pleurodeles waltl</name>
    <name type="common">Iberian ribbed newt</name>
    <dbReference type="NCBI Taxonomy" id="8319"/>
    <lineage>
        <taxon>Eukaryota</taxon>
        <taxon>Metazoa</taxon>
        <taxon>Chordata</taxon>
        <taxon>Craniata</taxon>
        <taxon>Vertebrata</taxon>
        <taxon>Euteleostomi</taxon>
        <taxon>Amphibia</taxon>
        <taxon>Batrachia</taxon>
        <taxon>Caudata</taxon>
        <taxon>Salamandroidea</taxon>
        <taxon>Salamandridae</taxon>
        <taxon>Pleurodelinae</taxon>
        <taxon>Pleurodeles</taxon>
    </lineage>
</organism>
<proteinExistence type="predicted"/>
<evidence type="ECO:0000256" key="1">
    <source>
        <dbReference type="SAM" id="MobiDB-lite"/>
    </source>
</evidence>
<name>A0AAV7NH22_PLEWA</name>
<gene>
    <name evidence="2" type="ORF">NDU88_000777</name>
</gene>
<evidence type="ECO:0000313" key="2">
    <source>
        <dbReference type="EMBL" id="KAJ1112513.1"/>
    </source>
</evidence>
<accession>A0AAV7NH22</accession>
<protein>
    <submittedName>
        <fullName evidence="2">Uncharacterized protein</fullName>
    </submittedName>
</protein>